<feature type="domain" description="Transposase IS66 zinc-finger binding" evidence="3">
    <location>
        <begin position="123"/>
        <end position="168"/>
    </location>
</feature>
<dbReference type="HOGENOM" id="CLU_023034_0_2_9"/>
<dbReference type="KEGG" id="ral:Rumal_3795"/>
<evidence type="ECO:0000256" key="1">
    <source>
        <dbReference type="SAM" id="Coils"/>
    </source>
</evidence>
<name>E6UKN0_RUMA7</name>
<feature type="domain" description="Transposase IS66 C-terminal" evidence="4">
    <location>
        <begin position="476"/>
        <end position="517"/>
    </location>
</feature>
<reference evidence="6" key="1">
    <citation type="journal article" date="2011" name="J. Bacteriol.">
        <title>Complete genome of the cellulolytic ruminal bacterium Ruminococcus albus 7.</title>
        <authorList>
            <person name="Suen G."/>
            <person name="Stevenson D.M."/>
            <person name="Bruce D.C."/>
            <person name="Chertkov O."/>
            <person name="Copeland A."/>
            <person name="Cheng J.F."/>
            <person name="Detter C."/>
            <person name="Detter J.C."/>
            <person name="Goodwin L.A."/>
            <person name="Han C.S."/>
            <person name="Hauser L.J."/>
            <person name="Ivanova N.N."/>
            <person name="Kyrpides N.C."/>
            <person name="Land M.L."/>
            <person name="Lapidus A."/>
            <person name="Lucas S."/>
            <person name="Ovchinnikova G."/>
            <person name="Pitluck S."/>
            <person name="Tapia R."/>
            <person name="Woyke T."/>
            <person name="Boyum J."/>
            <person name="Mead D."/>
            <person name="Weimer P.J."/>
        </authorList>
    </citation>
    <scope>NUCLEOTIDE SEQUENCE [LARGE SCALE GENOMIC DNA]</scope>
    <source>
        <strain evidence="6">ATCC 27210 / DSM 20455 / JCM 14654 / NCDO 2250 / 7</strain>
        <plasmid evidence="6">pRUMAL02</plasmid>
    </source>
</reference>
<evidence type="ECO:0000259" key="4">
    <source>
        <dbReference type="Pfam" id="PF13817"/>
    </source>
</evidence>
<sequence>MIEKGNMTDAEYIAMLENEIKKRDKKIDKLEVENECLRKDNHIYLEALILSKHRIFGKSSEHTVDEGQQSFFNEAEQEYAENPEEPVKKTVKGYVRKSSKTRRDEIIKNIDTEIITCTVPENEQICPRCGSQMKAIGKKYIREEVELIPAKLIVKKYYSNTYSCKKCEKKNMPVFLHGLVPAPVLPHSLASASTVSWVIYQKYVNAMPLYRQEKDWERLGYALSRTTMANWIIRCSEDYFSRFVARLKEEMLKEKVLHCDETYVKVLREKDVSDNSKQYMWGYRTGKLSARQIVIYDYNKSRSGDVPKAFLGDFSGYLHTDGYAGYNKLTKVTHCNCWAHVRRKFHEAIVVDNEDSIARTGRDFCDKLFAIEAELDRLTTEERFNKRLTQEKPVFEAFWSWAEKIAPTVLPKTQLGKAFEYAFKRREFLGNYFKDGDCAISNNAAENAIRPFTVGRKNWLFSDTPKGAKASADIYSIVETAKANGLDVFKYFELLLTVLPSMAFLTNPDILEELLPWNESVQKICKAI</sequence>
<evidence type="ECO:0000313" key="6">
    <source>
        <dbReference type="Proteomes" id="UP000006919"/>
    </source>
</evidence>
<evidence type="ECO:0000313" key="5">
    <source>
        <dbReference type="EMBL" id="ADU24226.1"/>
    </source>
</evidence>
<organism evidence="5 6">
    <name type="scientific">Ruminococcus albus (strain ATCC 27210 / DSM 20455 / JCM 14654 / NCDO 2250 / 7)</name>
    <dbReference type="NCBI Taxonomy" id="697329"/>
    <lineage>
        <taxon>Bacteria</taxon>
        <taxon>Bacillati</taxon>
        <taxon>Bacillota</taxon>
        <taxon>Clostridia</taxon>
        <taxon>Eubacteriales</taxon>
        <taxon>Oscillospiraceae</taxon>
        <taxon>Ruminococcus</taxon>
    </lineage>
</organism>
<dbReference type="InterPro" id="IPR039552">
    <property type="entry name" value="IS66_C"/>
</dbReference>
<keyword evidence="5" id="KW-0614">Plasmid</keyword>
<proteinExistence type="predicted"/>
<dbReference type="InterPro" id="IPR052344">
    <property type="entry name" value="Transposase-related"/>
</dbReference>
<dbReference type="Pfam" id="PF03050">
    <property type="entry name" value="DDE_Tnp_IS66"/>
    <property type="match status" value="1"/>
</dbReference>
<protein>
    <submittedName>
        <fullName evidence="5">Putative transposase</fullName>
    </submittedName>
</protein>
<feature type="coiled-coil region" evidence="1">
    <location>
        <begin position="13"/>
        <end position="47"/>
    </location>
</feature>
<evidence type="ECO:0000259" key="2">
    <source>
        <dbReference type="Pfam" id="PF03050"/>
    </source>
</evidence>
<dbReference type="EMBL" id="CP002405">
    <property type="protein sequence ID" value="ADU24226.1"/>
    <property type="molecule type" value="Genomic_DNA"/>
</dbReference>
<dbReference type="AlphaFoldDB" id="E6UKN0"/>
<dbReference type="PANTHER" id="PTHR33678:SF1">
    <property type="entry name" value="BLL1576 PROTEIN"/>
    <property type="match status" value="1"/>
</dbReference>
<dbReference type="Pfam" id="PF13005">
    <property type="entry name" value="zf-IS66"/>
    <property type="match status" value="1"/>
</dbReference>
<dbReference type="Proteomes" id="UP000006919">
    <property type="component" value="Plasmid pRUMAL02"/>
</dbReference>
<dbReference type="NCBIfam" id="NF033517">
    <property type="entry name" value="transpos_IS66"/>
    <property type="match status" value="1"/>
</dbReference>
<dbReference type="Pfam" id="PF13817">
    <property type="entry name" value="DDE_Tnp_IS66_C"/>
    <property type="match status" value="1"/>
</dbReference>
<dbReference type="RefSeq" id="WP_013483770.1">
    <property type="nucleotide sequence ID" value="NC_014825.1"/>
</dbReference>
<accession>E6UKN0</accession>
<dbReference type="InterPro" id="IPR024474">
    <property type="entry name" value="Znf_dom_IS66"/>
</dbReference>
<gene>
    <name evidence="5" type="ordered locus">Rumal_3795</name>
</gene>
<dbReference type="PANTHER" id="PTHR33678">
    <property type="entry name" value="BLL1576 PROTEIN"/>
    <property type="match status" value="1"/>
</dbReference>
<feature type="domain" description="Transposase IS66 central" evidence="2">
    <location>
        <begin position="187"/>
        <end position="469"/>
    </location>
</feature>
<evidence type="ECO:0000259" key="3">
    <source>
        <dbReference type="Pfam" id="PF13005"/>
    </source>
</evidence>
<dbReference type="InterPro" id="IPR004291">
    <property type="entry name" value="Transposase_IS66_central"/>
</dbReference>
<geneLocation type="plasmid" evidence="5 6">
    <name>pRUMAL02</name>
</geneLocation>
<keyword evidence="1" id="KW-0175">Coiled coil</keyword>